<dbReference type="EMBL" id="CP133720">
    <property type="protein sequence ID" value="WMW81723.1"/>
    <property type="molecule type" value="Genomic_DNA"/>
</dbReference>
<evidence type="ECO:0000256" key="6">
    <source>
        <dbReference type="SAM" id="MobiDB-lite"/>
    </source>
</evidence>
<keyword evidence="2 8" id="KW-0575">Peroxidase</keyword>
<dbReference type="InterPro" id="IPR006314">
    <property type="entry name" value="Dyp_peroxidase"/>
</dbReference>
<dbReference type="RefSeq" id="WP_309483201.1">
    <property type="nucleotide sequence ID" value="NZ_CP133720.1"/>
</dbReference>
<evidence type="ECO:0000259" key="7">
    <source>
        <dbReference type="Pfam" id="PF20628"/>
    </source>
</evidence>
<feature type="region of interest" description="Disordered" evidence="6">
    <location>
        <begin position="189"/>
        <end position="219"/>
    </location>
</feature>
<dbReference type="PANTHER" id="PTHR30521:SF0">
    <property type="entry name" value="DYP-TYPE PEROXIDASE FAMILY PROTEIN"/>
    <property type="match status" value="1"/>
</dbReference>
<gene>
    <name evidence="8" type="ORF">RF679_05440</name>
</gene>
<name>A0ABY9RKH9_9BURK</name>
<dbReference type="NCBIfam" id="TIGR01413">
    <property type="entry name" value="Dyp_perox_fam"/>
    <property type="match status" value="1"/>
</dbReference>
<keyword evidence="3" id="KW-0479">Metal-binding</keyword>
<dbReference type="Pfam" id="PF20628">
    <property type="entry name" value="Dyp_perox_C"/>
    <property type="match status" value="1"/>
</dbReference>
<dbReference type="PROSITE" id="PS51404">
    <property type="entry name" value="DYP_PEROXIDASE"/>
    <property type="match status" value="1"/>
</dbReference>
<dbReference type="InterPro" id="IPR011008">
    <property type="entry name" value="Dimeric_a/b-barrel"/>
</dbReference>
<dbReference type="PANTHER" id="PTHR30521">
    <property type="entry name" value="DEFERROCHELATASE/PEROXIDASE"/>
    <property type="match status" value="1"/>
</dbReference>
<comment type="cofactor">
    <cofactor evidence="1">
        <name>heme b</name>
        <dbReference type="ChEBI" id="CHEBI:60344"/>
    </cofactor>
</comment>
<dbReference type="InterPro" id="IPR048328">
    <property type="entry name" value="Dyp_perox_C"/>
</dbReference>
<sequence length="304" mass="34418">MKRYQSGILAAIPSHAEHLYFDLNPEYDIASLKLCLKRLAESVDGEQIVVGLSLNLCTHLQRTIPGLKNFDITDDTAPLSSSNPRSTHNSNADLWCWLRSSERSQLFLLQRELNTILSPCFRLTSQVPTFCYQNGRDLTGYEDGTENPQDDAALATAFLQDAPVGLQGSSFVVTQQWQHRFAEFDAMTQEQRDHTIGRRRENNEELEEAPESAHVKRTAQEDFTPEAFVLRRSMPWMNQGQAGLLFAAFATSFDPFEAQFRRMLGHDDGISDALFNISTPLNTHYFWCPPSESGRLDLRALLSI</sequence>
<feature type="domain" description="Dyp-type peroxidase C-terminal" evidence="7">
    <location>
        <begin position="136"/>
        <end position="292"/>
    </location>
</feature>
<evidence type="ECO:0000256" key="2">
    <source>
        <dbReference type="ARBA" id="ARBA00022559"/>
    </source>
</evidence>
<evidence type="ECO:0000256" key="4">
    <source>
        <dbReference type="ARBA" id="ARBA00023002"/>
    </source>
</evidence>
<evidence type="ECO:0000313" key="8">
    <source>
        <dbReference type="EMBL" id="WMW81723.1"/>
    </source>
</evidence>
<proteinExistence type="predicted"/>
<reference evidence="8" key="1">
    <citation type="submission" date="2023-09" db="EMBL/GenBank/DDBJ databases">
        <title>Undibacterium sp. 20NA77.5 isolated from freshwater.</title>
        <authorList>
            <person name="Le V."/>
            <person name="Ko S.-R."/>
            <person name="Ahn C.-Y."/>
            <person name="Oh H.-M."/>
        </authorList>
    </citation>
    <scope>NUCLEOTIDE SEQUENCE</scope>
    <source>
        <strain evidence="8">20NA77.5</strain>
    </source>
</reference>
<evidence type="ECO:0000313" key="9">
    <source>
        <dbReference type="Proteomes" id="UP001181355"/>
    </source>
</evidence>
<keyword evidence="9" id="KW-1185">Reference proteome</keyword>
<dbReference type="Proteomes" id="UP001181355">
    <property type="component" value="Chromosome"/>
</dbReference>
<dbReference type="SUPFAM" id="SSF54909">
    <property type="entry name" value="Dimeric alpha+beta barrel"/>
    <property type="match status" value="1"/>
</dbReference>
<accession>A0ABY9RKH9</accession>
<feature type="compositionally biased region" description="Basic and acidic residues" evidence="6">
    <location>
        <begin position="190"/>
        <end position="203"/>
    </location>
</feature>
<dbReference type="GO" id="GO:0004601">
    <property type="term" value="F:peroxidase activity"/>
    <property type="evidence" value="ECO:0007669"/>
    <property type="project" value="UniProtKB-KW"/>
</dbReference>
<evidence type="ECO:0000256" key="1">
    <source>
        <dbReference type="ARBA" id="ARBA00001970"/>
    </source>
</evidence>
<evidence type="ECO:0000256" key="3">
    <source>
        <dbReference type="ARBA" id="ARBA00022723"/>
    </source>
</evidence>
<keyword evidence="5" id="KW-0408">Iron</keyword>
<keyword evidence="4" id="KW-0560">Oxidoreductase</keyword>
<protein>
    <submittedName>
        <fullName evidence="8">Dyp-type peroxidase</fullName>
    </submittedName>
</protein>
<organism evidence="8 9">
    <name type="scientific">Undibacterium cyanobacteriorum</name>
    <dbReference type="NCBI Taxonomy" id="3073561"/>
    <lineage>
        <taxon>Bacteria</taxon>
        <taxon>Pseudomonadati</taxon>
        <taxon>Pseudomonadota</taxon>
        <taxon>Betaproteobacteria</taxon>
        <taxon>Burkholderiales</taxon>
        <taxon>Oxalobacteraceae</taxon>
        <taxon>Undibacterium</taxon>
    </lineage>
</organism>
<evidence type="ECO:0000256" key="5">
    <source>
        <dbReference type="ARBA" id="ARBA00023004"/>
    </source>
</evidence>